<sequence>MAVPPDDARRRQLRDEYKRAEREARAASLPLNRDQLTALVDFVDALVLAEGCDHTLRHTRTWVEAHDLDGEAIADGLAELGGYCDCEVVLNCGPEEVFG</sequence>
<name>A0ABW3QS55_9PSEU</name>
<keyword evidence="2" id="KW-1185">Reference proteome</keyword>
<dbReference type="EMBL" id="JBHTLK010000042">
    <property type="protein sequence ID" value="MFD1147658.1"/>
    <property type="molecule type" value="Genomic_DNA"/>
</dbReference>
<organism evidence="1 2">
    <name type="scientific">Saccharothrix hoggarensis</name>
    <dbReference type="NCBI Taxonomy" id="913853"/>
    <lineage>
        <taxon>Bacteria</taxon>
        <taxon>Bacillati</taxon>
        <taxon>Actinomycetota</taxon>
        <taxon>Actinomycetes</taxon>
        <taxon>Pseudonocardiales</taxon>
        <taxon>Pseudonocardiaceae</taxon>
        <taxon>Saccharothrix</taxon>
    </lineage>
</organism>
<dbReference type="InterPro" id="IPR024248">
    <property type="entry name" value="DUF2695"/>
</dbReference>
<reference evidence="2" key="1">
    <citation type="journal article" date="2019" name="Int. J. Syst. Evol. Microbiol.">
        <title>The Global Catalogue of Microorganisms (GCM) 10K type strain sequencing project: providing services to taxonomists for standard genome sequencing and annotation.</title>
        <authorList>
            <consortium name="The Broad Institute Genomics Platform"/>
            <consortium name="The Broad Institute Genome Sequencing Center for Infectious Disease"/>
            <person name="Wu L."/>
            <person name="Ma J."/>
        </authorList>
    </citation>
    <scope>NUCLEOTIDE SEQUENCE [LARGE SCALE GENOMIC DNA]</scope>
    <source>
        <strain evidence="2">CCUG 60214</strain>
    </source>
</reference>
<dbReference type="Pfam" id="PF10905">
    <property type="entry name" value="DUF2695"/>
    <property type="match status" value="1"/>
</dbReference>
<protein>
    <submittedName>
        <fullName evidence="1">DUF2695 domain-containing protein</fullName>
    </submittedName>
</protein>
<dbReference type="Proteomes" id="UP001597168">
    <property type="component" value="Unassembled WGS sequence"/>
</dbReference>
<comment type="caution">
    <text evidence="1">The sequence shown here is derived from an EMBL/GenBank/DDBJ whole genome shotgun (WGS) entry which is preliminary data.</text>
</comment>
<accession>A0ABW3QS55</accession>
<proteinExistence type="predicted"/>
<evidence type="ECO:0000313" key="1">
    <source>
        <dbReference type="EMBL" id="MFD1147658.1"/>
    </source>
</evidence>
<gene>
    <name evidence="1" type="ORF">ACFQ3T_11020</name>
</gene>
<evidence type="ECO:0000313" key="2">
    <source>
        <dbReference type="Proteomes" id="UP001597168"/>
    </source>
</evidence>
<dbReference type="RefSeq" id="WP_380722975.1">
    <property type="nucleotide sequence ID" value="NZ_JBHTLK010000042.1"/>
</dbReference>